<evidence type="ECO:0000256" key="5">
    <source>
        <dbReference type="ARBA" id="ARBA00023136"/>
    </source>
</evidence>
<organism evidence="7 8">
    <name type="scientific">Breznakia pachnodae</name>
    <dbReference type="NCBI Taxonomy" id="265178"/>
    <lineage>
        <taxon>Bacteria</taxon>
        <taxon>Bacillati</taxon>
        <taxon>Bacillota</taxon>
        <taxon>Erysipelotrichia</taxon>
        <taxon>Erysipelotrichales</taxon>
        <taxon>Erysipelotrichaceae</taxon>
        <taxon>Breznakia</taxon>
    </lineage>
</organism>
<keyword evidence="3 6" id="KW-0812">Transmembrane</keyword>
<dbReference type="RefSeq" id="WP_307406628.1">
    <property type="nucleotide sequence ID" value="NZ_JAUSUR010000002.1"/>
</dbReference>
<sequence length="120" mass="13428">MNDDKMYKEIEKLALLIMAVIALVCGIVSMDVMNGLSVVYGGILNIIGFRNIVVSSKNLLHSPHASRNATIQYMIRFILYGILIYLGMQVGLSIVFMLLGFLSVNLAIKIHTLRTRKEEI</sequence>
<dbReference type="EMBL" id="JAUSUR010000002">
    <property type="protein sequence ID" value="MDQ0360597.1"/>
    <property type="molecule type" value="Genomic_DNA"/>
</dbReference>
<proteinExistence type="predicted"/>
<evidence type="ECO:0000313" key="7">
    <source>
        <dbReference type="EMBL" id="MDQ0360597.1"/>
    </source>
</evidence>
<gene>
    <name evidence="7" type="ORF">J2S15_001342</name>
</gene>
<dbReference type="Proteomes" id="UP001230220">
    <property type="component" value="Unassembled WGS sequence"/>
</dbReference>
<accession>A0ABU0E132</accession>
<feature type="transmembrane region" description="Helical" evidence="6">
    <location>
        <begin position="77"/>
        <end position="102"/>
    </location>
</feature>
<evidence type="ECO:0000256" key="6">
    <source>
        <dbReference type="SAM" id="Phobius"/>
    </source>
</evidence>
<evidence type="ECO:0008006" key="9">
    <source>
        <dbReference type="Google" id="ProtNLM"/>
    </source>
</evidence>
<keyword evidence="5 6" id="KW-0472">Membrane</keyword>
<keyword evidence="8" id="KW-1185">Reference proteome</keyword>
<evidence type="ECO:0000256" key="1">
    <source>
        <dbReference type="ARBA" id="ARBA00004651"/>
    </source>
</evidence>
<evidence type="ECO:0000256" key="2">
    <source>
        <dbReference type="ARBA" id="ARBA00022475"/>
    </source>
</evidence>
<evidence type="ECO:0000256" key="4">
    <source>
        <dbReference type="ARBA" id="ARBA00022989"/>
    </source>
</evidence>
<comment type="subcellular location">
    <subcellularLocation>
        <location evidence="1">Cell membrane</location>
        <topology evidence="1">Multi-pass membrane protein</topology>
    </subcellularLocation>
</comment>
<evidence type="ECO:0000256" key="3">
    <source>
        <dbReference type="ARBA" id="ARBA00022692"/>
    </source>
</evidence>
<feature type="transmembrane region" description="Helical" evidence="6">
    <location>
        <begin position="36"/>
        <end position="56"/>
    </location>
</feature>
<name>A0ABU0E132_9FIRM</name>
<reference evidence="7 8" key="1">
    <citation type="submission" date="2023-07" db="EMBL/GenBank/DDBJ databases">
        <title>Genomic Encyclopedia of Type Strains, Phase IV (KMG-IV): sequencing the most valuable type-strain genomes for metagenomic binning, comparative biology and taxonomic classification.</title>
        <authorList>
            <person name="Goeker M."/>
        </authorList>
    </citation>
    <scope>NUCLEOTIDE SEQUENCE [LARGE SCALE GENOMIC DNA]</scope>
    <source>
        <strain evidence="7 8">DSM 16784</strain>
    </source>
</reference>
<dbReference type="Pfam" id="PF03899">
    <property type="entry name" value="ATP-synt_I"/>
    <property type="match status" value="1"/>
</dbReference>
<evidence type="ECO:0000313" key="8">
    <source>
        <dbReference type="Proteomes" id="UP001230220"/>
    </source>
</evidence>
<keyword evidence="4 6" id="KW-1133">Transmembrane helix</keyword>
<keyword evidence="2" id="KW-1003">Cell membrane</keyword>
<dbReference type="InterPro" id="IPR005598">
    <property type="entry name" value="ATP_synth_I"/>
</dbReference>
<comment type="caution">
    <text evidence="7">The sequence shown here is derived from an EMBL/GenBank/DDBJ whole genome shotgun (WGS) entry which is preliminary data.</text>
</comment>
<feature type="transmembrane region" description="Helical" evidence="6">
    <location>
        <begin position="12"/>
        <end position="30"/>
    </location>
</feature>
<protein>
    <recommendedName>
        <fullName evidence="9">ATP synthase subunit I</fullName>
    </recommendedName>
</protein>